<dbReference type="SUPFAM" id="SSF47616">
    <property type="entry name" value="GST C-terminal domain-like"/>
    <property type="match status" value="1"/>
</dbReference>
<dbReference type="Gene3D" id="1.20.1050.10">
    <property type="match status" value="1"/>
</dbReference>
<dbReference type="InterPro" id="IPR036282">
    <property type="entry name" value="Glutathione-S-Trfase_C_sf"/>
</dbReference>
<dbReference type="Gene3D" id="3.40.30.10">
    <property type="entry name" value="Glutaredoxin"/>
    <property type="match status" value="1"/>
</dbReference>
<gene>
    <name evidence="3" type="ORF">PGQ11_012977</name>
</gene>
<protein>
    <recommendedName>
        <fullName evidence="5">GST N-terminal domain-containing protein</fullName>
    </recommendedName>
</protein>
<dbReference type="InterPro" id="IPR036249">
    <property type="entry name" value="Thioredoxin-like_sf"/>
</dbReference>
<comment type="caution">
    <text evidence="3">The sequence shown here is derived from an EMBL/GenBank/DDBJ whole genome shotgun (WGS) entry which is preliminary data.</text>
</comment>
<evidence type="ECO:0000259" key="2">
    <source>
        <dbReference type="Pfam" id="PF22041"/>
    </source>
</evidence>
<reference evidence="3 4" key="1">
    <citation type="journal article" date="2024" name="IMA Fungus">
        <title>Apiospora arundinis, a panoply of carbohydrate-active enzymes and secondary metabolites.</title>
        <authorList>
            <person name="Sorensen T."/>
            <person name="Petersen C."/>
            <person name="Muurmann A.T."/>
            <person name="Christiansen J.V."/>
            <person name="Brundto M.L."/>
            <person name="Overgaard C.K."/>
            <person name="Boysen A.T."/>
            <person name="Wollenberg R.D."/>
            <person name="Larsen T.O."/>
            <person name="Sorensen J.L."/>
            <person name="Nielsen K.L."/>
            <person name="Sondergaard T.E."/>
        </authorList>
    </citation>
    <scope>NUCLEOTIDE SEQUENCE [LARGE SCALE GENOMIC DNA]</scope>
    <source>
        <strain evidence="3 4">AAU 773</strain>
    </source>
</reference>
<name>A0ABR2I4V6_9PEZI</name>
<keyword evidence="4" id="KW-1185">Reference proteome</keyword>
<dbReference type="EMBL" id="JAPCWZ010000007">
    <property type="protein sequence ID" value="KAK8857065.1"/>
    <property type="molecule type" value="Genomic_DNA"/>
</dbReference>
<dbReference type="InterPro" id="IPR004045">
    <property type="entry name" value="Glutathione_S-Trfase_N"/>
</dbReference>
<evidence type="ECO:0008006" key="5">
    <source>
        <dbReference type="Google" id="ProtNLM"/>
    </source>
</evidence>
<evidence type="ECO:0000313" key="3">
    <source>
        <dbReference type="EMBL" id="KAK8857065.1"/>
    </source>
</evidence>
<feature type="domain" description="Glutathione S-transferase UstS-like C-terminal" evidence="2">
    <location>
        <begin position="119"/>
        <end position="217"/>
    </location>
</feature>
<evidence type="ECO:0000259" key="1">
    <source>
        <dbReference type="Pfam" id="PF13409"/>
    </source>
</evidence>
<dbReference type="CDD" id="cd03038">
    <property type="entry name" value="GST_N_etherase_LigE"/>
    <property type="match status" value="1"/>
</dbReference>
<organism evidence="3 4">
    <name type="scientific">Apiospora arundinis</name>
    <dbReference type="NCBI Taxonomy" id="335852"/>
    <lineage>
        <taxon>Eukaryota</taxon>
        <taxon>Fungi</taxon>
        <taxon>Dikarya</taxon>
        <taxon>Ascomycota</taxon>
        <taxon>Pezizomycotina</taxon>
        <taxon>Sordariomycetes</taxon>
        <taxon>Xylariomycetidae</taxon>
        <taxon>Amphisphaeriales</taxon>
        <taxon>Apiosporaceae</taxon>
        <taxon>Apiospora</taxon>
    </lineage>
</organism>
<feature type="domain" description="GST N-terminal" evidence="1">
    <location>
        <begin position="22"/>
        <end position="94"/>
    </location>
</feature>
<dbReference type="Pfam" id="PF13409">
    <property type="entry name" value="GST_N_2"/>
    <property type="match status" value="1"/>
</dbReference>
<dbReference type="InterPro" id="IPR054416">
    <property type="entry name" value="GST_UstS-like_C"/>
</dbReference>
<accession>A0ABR2I4V6</accession>
<dbReference type="Proteomes" id="UP001390339">
    <property type="component" value="Unassembled WGS sequence"/>
</dbReference>
<proteinExistence type="predicted"/>
<dbReference type="SUPFAM" id="SSF52833">
    <property type="entry name" value="Thioredoxin-like"/>
    <property type="match status" value="1"/>
</dbReference>
<evidence type="ECO:0000313" key="4">
    <source>
        <dbReference type="Proteomes" id="UP001390339"/>
    </source>
</evidence>
<dbReference type="Pfam" id="PF22041">
    <property type="entry name" value="GST_C_7"/>
    <property type="match status" value="1"/>
</dbReference>
<sequence length="244" mass="27465">MATQTTPEIILYDLACTKNVCFSPVVWCTRLMLNYKQIPYKTIFLEFPDIEPTLKELGLAPNESGHKYTVPAIHHVPTDTHLMGSLPIAEFLESTYPDHPVPLTSEVGREIGTRARAAVGPVLTKSLMPREVHILPPRAQEYFRRTREAAIGRPLEALLDGDEEQKRWDAAADEVRALGELLLARKAEGGPFLLGDKPSYTDFFIAGSLQCARTVDEGVFERVVKFPGYKDIYDVCQPYMERKD</sequence>